<keyword evidence="1" id="KW-0862">Zinc</keyword>
<dbReference type="PANTHER" id="PTHR15503:SF22">
    <property type="entry name" value="TRANSPOSON TY3-I GAG POLYPROTEIN"/>
    <property type="match status" value="1"/>
</dbReference>
<dbReference type="GO" id="GO:0008270">
    <property type="term" value="F:zinc ion binding"/>
    <property type="evidence" value="ECO:0007669"/>
    <property type="project" value="UniProtKB-KW"/>
</dbReference>
<gene>
    <name evidence="4" type="ORF">GP486_008570</name>
</gene>
<feature type="region of interest" description="Disordered" evidence="2">
    <location>
        <begin position="114"/>
        <end position="167"/>
    </location>
</feature>
<dbReference type="PANTHER" id="PTHR15503">
    <property type="entry name" value="LDOC1 RELATED"/>
    <property type="match status" value="1"/>
</dbReference>
<protein>
    <recommendedName>
        <fullName evidence="3">CCHC-type domain-containing protein</fullName>
    </recommendedName>
</protein>
<dbReference type="SUPFAM" id="SSF57756">
    <property type="entry name" value="Retrovirus zinc finger-like domains"/>
    <property type="match status" value="1"/>
</dbReference>
<dbReference type="EMBL" id="JAGHQM010003490">
    <property type="protein sequence ID" value="KAH0543536.1"/>
    <property type="molecule type" value="Genomic_DNA"/>
</dbReference>
<dbReference type="Proteomes" id="UP000750711">
    <property type="component" value="Unassembled WGS sequence"/>
</dbReference>
<reference evidence="4" key="1">
    <citation type="submission" date="2021-03" db="EMBL/GenBank/DDBJ databases">
        <title>Comparative genomics and phylogenomic investigation of the class Geoglossomycetes provide insights into ecological specialization and systematics.</title>
        <authorList>
            <person name="Melie T."/>
            <person name="Pirro S."/>
            <person name="Miller A.N."/>
            <person name="Quandt A."/>
        </authorList>
    </citation>
    <scope>NUCLEOTIDE SEQUENCE</scope>
    <source>
        <strain evidence="4">CAQ_001_2017</strain>
    </source>
</reference>
<keyword evidence="5" id="KW-1185">Reference proteome</keyword>
<dbReference type="Pfam" id="PF00098">
    <property type="entry name" value="zf-CCHC"/>
    <property type="match status" value="1"/>
</dbReference>
<keyword evidence="1" id="KW-0863">Zinc-finger</keyword>
<dbReference type="GO" id="GO:0003676">
    <property type="term" value="F:nucleic acid binding"/>
    <property type="evidence" value="ECO:0007669"/>
    <property type="project" value="InterPro"/>
</dbReference>
<sequence>MEGRALEWVKSHLIEYWKHVGNDKSMDAETKKIMLYFGNFADELERVFGTGNRAREAGAKITRLVQKQRLGDYTTDFLNLANIVGWDDNVLVREVNHRLEERYAERKGQWIPVTPKKHQQATKSTSGSEYLGPGPMEIDTVGEKKRPRSWGNQKQKKGEGEGATSTEKKKFKCFACGKPGHYKRDYRNPKKSK</sequence>
<evidence type="ECO:0000313" key="5">
    <source>
        <dbReference type="Proteomes" id="UP000750711"/>
    </source>
</evidence>
<evidence type="ECO:0000256" key="1">
    <source>
        <dbReference type="PROSITE-ProRule" id="PRU00047"/>
    </source>
</evidence>
<evidence type="ECO:0000256" key="2">
    <source>
        <dbReference type="SAM" id="MobiDB-lite"/>
    </source>
</evidence>
<dbReference type="InterPro" id="IPR032567">
    <property type="entry name" value="RTL1-rel"/>
</dbReference>
<comment type="caution">
    <text evidence="4">The sequence shown here is derived from an EMBL/GenBank/DDBJ whole genome shotgun (WGS) entry which is preliminary data.</text>
</comment>
<dbReference type="InterPro" id="IPR036875">
    <property type="entry name" value="Znf_CCHC_sf"/>
</dbReference>
<evidence type="ECO:0000259" key="3">
    <source>
        <dbReference type="PROSITE" id="PS50158"/>
    </source>
</evidence>
<accession>A0A9P8L5T6</accession>
<dbReference type="AlphaFoldDB" id="A0A9P8L5T6"/>
<organism evidence="4 5">
    <name type="scientific">Trichoglossum hirsutum</name>
    <dbReference type="NCBI Taxonomy" id="265104"/>
    <lineage>
        <taxon>Eukaryota</taxon>
        <taxon>Fungi</taxon>
        <taxon>Dikarya</taxon>
        <taxon>Ascomycota</taxon>
        <taxon>Pezizomycotina</taxon>
        <taxon>Geoglossomycetes</taxon>
        <taxon>Geoglossales</taxon>
        <taxon>Geoglossaceae</taxon>
        <taxon>Trichoglossum</taxon>
    </lineage>
</organism>
<keyword evidence="1" id="KW-0479">Metal-binding</keyword>
<dbReference type="PROSITE" id="PS50158">
    <property type="entry name" value="ZF_CCHC"/>
    <property type="match status" value="1"/>
</dbReference>
<feature type="non-terminal residue" evidence="4">
    <location>
        <position position="193"/>
    </location>
</feature>
<name>A0A9P8L5T6_9PEZI</name>
<evidence type="ECO:0000313" key="4">
    <source>
        <dbReference type="EMBL" id="KAH0543536.1"/>
    </source>
</evidence>
<proteinExistence type="predicted"/>
<feature type="domain" description="CCHC-type" evidence="3">
    <location>
        <begin position="172"/>
        <end position="185"/>
    </location>
</feature>
<dbReference type="InterPro" id="IPR001878">
    <property type="entry name" value="Znf_CCHC"/>
</dbReference>